<feature type="region of interest" description="Disordered" evidence="1">
    <location>
        <begin position="1"/>
        <end position="21"/>
    </location>
</feature>
<feature type="compositionally biased region" description="Basic and acidic residues" evidence="1">
    <location>
        <begin position="1"/>
        <end position="14"/>
    </location>
</feature>
<sequence length="217" mass="25264">MKDLASESVKDSSKTKPSVSDNFECLQDFNANPNVRLRRSESLKQKENRPDYGNHVKLRRCESLNKHERYISKYTKFEAMMMTKNGDASKHRRSDSLTKTEKTECNMNKRKQGLSRRCSSLRDKEARQKRKNGVTTDRSIKRRHTVGGTKDFDKITWLDNKERDEIEKSCKDRRTSSPDLSWARVVDGIKERGIRPRSMADPNFVSKLLNVPLESHV</sequence>
<feature type="region of interest" description="Disordered" evidence="1">
    <location>
        <begin position="36"/>
        <end position="55"/>
    </location>
</feature>
<gene>
    <name evidence="2" type="ORF">g.141101</name>
</gene>
<dbReference type="AlphaFoldDB" id="A0A2S2RAT3"/>
<dbReference type="OrthoDB" id="6281275at2759"/>
<organism evidence="2">
    <name type="scientific">Sipha flava</name>
    <name type="common">yellow sugarcane aphid</name>
    <dbReference type="NCBI Taxonomy" id="143950"/>
    <lineage>
        <taxon>Eukaryota</taxon>
        <taxon>Metazoa</taxon>
        <taxon>Ecdysozoa</taxon>
        <taxon>Arthropoda</taxon>
        <taxon>Hexapoda</taxon>
        <taxon>Insecta</taxon>
        <taxon>Pterygota</taxon>
        <taxon>Neoptera</taxon>
        <taxon>Paraneoptera</taxon>
        <taxon>Hemiptera</taxon>
        <taxon>Sternorrhyncha</taxon>
        <taxon>Aphidomorpha</taxon>
        <taxon>Aphidoidea</taxon>
        <taxon>Aphididae</taxon>
        <taxon>Sipha</taxon>
    </lineage>
</organism>
<feature type="region of interest" description="Disordered" evidence="1">
    <location>
        <begin position="104"/>
        <end position="142"/>
    </location>
</feature>
<accession>A0A2S2RAT3</accession>
<evidence type="ECO:0000313" key="2">
    <source>
        <dbReference type="EMBL" id="MBY87054.1"/>
    </source>
</evidence>
<protein>
    <submittedName>
        <fullName evidence="2">Uncharacterized protein</fullName>
    </submittedName>
</protein>
<name>A0A2S2RAT3_9HEMI</name>
<feature type="compositionally biased region" description="Basic and acidic residues" evidence="1">
    <location>
        <begin position="38"/>
        <end position="55"/>
    </location>
</feature>
<reference evidence="2" key="1">
    <citation type="submission" date="2018-04" db="EMBL/GenBank/DDBJ databases">
        <title>Transcriptome assembly of Sipha flava.</title>
        <authorList>
            <person name="Scully E.D."/>
            <person name="Geib S.M."/>
            <person name="Palmer N.A."/>
            <person name="Koch K."/>
            <person name="Bradshaw J."/>
            <person name="Heng-Moss T."/>
            <person name="Sarath G."/>
        </authorList>
    </citation>
    <scope>NUCLEOTIDE SEQUENCE</scope>
</reference>
<evidence type="ECO:0000256" key="1">
    <source>
        <dbReference type="SAM" id="MobiDB-lite"/>
    </source>
</evidence>
<proteinExistence type="predicted"/>
<dbReference type="EMBL" id="GGMS01017851">
    <property type="protein sequence ID" value="MBY87054.1"/>
    <property type="molecule type" value="Transcribed_RNA"/>
</dbReference>